<organism evidence="1 2">
    <name type="scientific">Nonomuraea africana</name>
    <dbReference type="NCBI Taxonomy" id="46171"/>
    <lineage>
        <taxon>Bacteria</taxon>
        <taxon>Bacillati</taxon>
        <taxon>Actinomycetota</taxon>
        <taxon>Actinomycetes</taxon>
        <taxon>Streptosporangiales</taxon>
        <taxon>Streptosporangiaceae</taxon>
        <taxon>Nonomuraea</taxon>
    </lineage>
</organism>
<dbReference type="GO" id="GO:0032259">
    <property type="term" value="P:methylation"/>
    <property type="evidence" value="ECO:0007669"/>
    <property type="project" value="UniProtKB-KW"/>
</dbReference>
<dbReference type="Gene3D" id="3.40.50.150">
    <property type="entry name" value="Vaccinia Virus protein VP39"/>
    <property type="match status" value="1"/>
</dbReference>
<keyword evidence="1" id="KW-0489">Methyltransferase</keyword>
<keyword evidence="1" id="KW-0808">Transferase</keyword>
<gene>
    <name evidence="1" type="ORF">H4W81_009121</name>
</gene>
<protein>
    <submittedName>
        <fullName evidence="1">SAM-dependent methyltransferase</fullName>
    </submittedName>
</protein>
<keyword evidence="2" id="KW-1185">Reference proteome</keyword>
<dbReference type="CDD" id="cd02440">
    <property type="entry name" value="AdoMet_MTases"/>
    <property type="match status" value="1"/>
</dbReference>
<reference evidence="1 2" key="1">
    <citation type="submission" date="2020-10" db="EMBL/GenBank/DDBJ databases">
        <title>Sequencing the genomes of 1000 actinobacteria strains.</title>
        <authorList>
            <person name="Klenk H.-P."/>
        </authorList>
    </citation>
    <scope>NUCLEOTIDE SEQUENCE [LARGE SCALE GENOMIC DNA]</scope>
    <source>
        <strain evidence="1 2">DSM 43748</strain>
    </source>
</reference>
<dbReference type="InterPro" id="IPR029063">
    <property type="entry name" value="SAM-dependent_MTases_sf"/>
</dbReference>
<accession>A0ABR9KWD5</accession>
<dbReference type="GO" id="GO:0008168">
    <property type="term" value="F:methyltransferase activity"/>
    <property type="evidence" value="ECO:0007669"/>
    <property type="project" value="UniProtKB-KW"/>
</dbReference>
<proteinExistence type="predicted"/>
<dbReference type="Proteomes" id="UP000661607">
    <property type="component" value="Unassembled WGS sequence"/>
</dbReference>
<dbReference type="EMBL" id="JADBEF010000001">
    <property type="protein sequence ID" value="MBE1566342.1"/>
    <property type="molecule type" value="Genomic_DNA"/>
</dbReference>
<evidence type="ECO:0000313" key="2">
    <source>
        <dbReference type="Proteomes" id="UP000661607"/>
    </source>
</evidence>
<dbReference type="SUPFAM" id="SSF53335">
    <property type="entry name" value="S-adenosyl-L-methionine-dependent methyltransferases"/>
    <property type="match status" value="1"/>
</dbReference>
<dbReference type="RefSeq" id="WP_192780398.1">
    <property type="nucleotide sequence ID" value="NZ_BAAASY010000021.1"/>
</dbReference>
<evidence type="ECO:0000313" key="1">
    <source>
        <dbReference type="EMBL" id="MBE1566342.1"/>
    </source>
</evidence>
<sequence length="214" mass="23546">MNWNFVRGHLPPAPARVIEIGCGPLGGFVPDLLSAGYDAAGVDPDAPEGRPYHRMEFEAYEPDAPADAVVACTSLHHVRDLDEVFGKVAGALKPDGGFVVVEWARELFDEDTARWCFSRLPDDGDDTWLHRHRDGWTASGEPWAAYVGDWAAREGLHTGAELEAALGRWFEPLRFERGPYFFTEEDGGAAERAAIAAGLIRATGIRYAGRPLRR</sequence>
<comment type="caution">
    <text evidence="1">The sequence shown here is derived from an EMBL/GenBank/DDBJ whole genome shotgun (WGS) entry which is preliminary data.</text>
</comment>
<dbReference type="Pfam" id="PF13489">
    <property type="entry name" value="Methyltransf_23"/>
    <property type="match status" value="1"/>
</dbReference>
<name>A0ABR9KWD5_9ACTN</name>